<keyword evidence="1" id="KW-1133">Transmembrane helix</keyword>
<accession>A0ABQ9ZW61</accession>
<dbReference type="Proteomes" id="UP001234178">
    <property type="component" value="Unassembled WGS sequence"/>
</dbReference>
<keyword evidence="1" id="KW-0812">Transmembrane</keyword>
<keyword evidence="1" id="KW-0472">Membrane</keyword>
<evidence type="ECO:0000313" key="2">
    <source>
        <dbReference type="EMBL" id="KAK4017116.1"/>
    </source>
</evidence>
<name>A0ABQ9ZW61_9CRUS</name>
<evidence type="ECO:0000313" key="3">
    <source>
        <dbReference type="Proteomes" id="UP001234178"/>
    </source>
</evidence>
<dbReference type="EMBL" id="JAOYFB010000005">
    <property type="protein sequence ID" value="KAK4017116.1"/>
    <property type="molecule type" value="Genomic_DNA"/>
</dbReference>
<organism evidence="2 3">
    <name type="scientific">Daphnia magna</name>
    <dbReference type="NCBI Taxonomy" id="35525"/>
    <lineage>
        <taxon>Eukaryota</taxon>
        <taxon>Metazoa</taxon>
        <taxon>Ecdysozoa</taxon>
        <taxon>Arthropoda</taxon>
        <taxon>Crustacea</taxon>
        <taxon>Branchiopoda</taxon>
        <taxon>Diplostraca</taxon>
        <taxon>Cladocera</taxon>
        <taxon>Anomopoda</taxon>
        <taxon>Daphniidae</taxon>
        <taxon>Daphnia</taxon>
    </lineage>
</organism>
<proteinExistence type="predicted"/>
<sequence>MEKIKTKTTTDETPYRRLVFILYWCEFSPCDFLFFILAFEALELIFYVYDCLIDRLQIVDAR</sequence>
<reference evidence="2 3" key="1">
    <citation type="journal article" date="2023" name="Nucleic Acids Res.">
        <title>The hologenome of Daphnia magna reveals possible DNA methylation and microbiome-mediated evolution of the host genome.</title>
        <authorList>
            <person name="Chaturvedi A."/>
            <person name="Li X."/>
            <person name="Dhandapani V."/>
            <person name="Marshall H."/>
            <person name="Kissane S."/>
            <person name="Cuenca-Cambronero M."/>
            <person name="Asole G."/>
            <person name="Calvet F."/>
            <person name="Ruiz-Romero M."/>
            <person name="Marangio P."/>
            <person name="Guigo R."/>
            <person name="Rago D."/>
            <person name="Mirbahai L."/>
            <person name="Eastwood N."/>
            <person name="Colbourne J.K."/>
            <person name="Zhou J."/>
            <person name="Mallon E."/>
            <person name="Orsini L."/>
        </authorList>
    </citation>
    <scope>NUCLEOTIDE SEQUENCE [LARGE SCALE GENOMIC DNA]</scope>
    <source>
        <strain evidence="2">LRV0_1</strain>
    </source>
</reference>
<keyword evidence="3" id="KW-1185">Reference proteome</keyword>
<feature type="transmembrane region" description="Helical" evidence="1">
    <location>
        <begin position="21"/>
        <end position="49"/>
    </location>
</feature>
<protein>
    <submittedName>
        <fullName evidence="2">Uncharacterized protein</fullName>
    </submittedName>
</protein>
<gene>
    <name evidence="2" type="ORF">OUZ56_032069</name>
</gene>
<comment type="caution">
    <text evidence="2">The sequence shown here is derived from an EMBL/GenBank/DDBJ whole genome shotgun (WGS) entry which is preliminary data.</text>
</comment>
<evidence type="ECO:0000256" key="1">
    <source>
        <dbReference type="SAM" id="Phobius"/>
    </source>
</evidence>